<reference evidence="2 3" key="1">
    <citation type="submission" date="2020-08" db="EMBL/GenBank/DDBJ databases">
        <title>Genomic Encyclopedia of Type Strains, Phase IV (KMG-IV): sequencing the most valuable type-strain genomes for metagenomic binning, comparative biology and taxonomic classification.</title>
        <authorList>
            <person name="Goeker M."/>
        </authorList>
    </citation>
    <scope>NUCLEOTIDE SEQUENCE [LARGE SCALE GENOMIC DNA]</scope>
    <source>
        <strain evidence="2 3">DSM 4731</strain>
    </source>
</reference>
<accession>A0A7W9C642</accession>
<dbReference type="RefSeq" id="WP_182713351.1">
    <property type="nucleotide sequence ID" value="NZ_CAJFZW010000053.1"/>
</dbReference>
<proteinExistence type="predicted"/>
<dbReference type="Pfam" id="PF05721">
    <property type="entry name" value="PhyH"/>
    <property type="match status" value="1"/>
</dbReference>
<dbReference type="GeneID" id="88840599"/>
<dbReference type="GO" id="GO:0016706">
    <property type="term" value="F:2-oxoglutarate-dependent dioxygenase activity"/>
    <property type="evidence" value="ECO:0007669"/>
    <property type="project" value="UniProtKB-ARBA"/>
</dbReference>
<evidence type="ECO:0000256" key="1">
    <source>
        <dbReference type="ARBA" id="ARBA00001954"/>
    </source>
</evidence>
<dbReference type="AlphaFoldDB" id="A0A7W9C642"/>
<dbReference type="PANTHER" id="PTHR20883:SF48">
    <property type="entry name" value="ECTOINE DIOXYGENASE"/>
    <property type="match status" value="1"/>
</dbReference>
<keyword evidence="3" id="KW-1185">Reference proteome</keyword>
<dbReference type="Gene3D" id="2.60.120.620">
    <property type="entry name" value="q2cbj1_9rhob like domain"/>
    <property type="match status" value="1"/>
</dbReference>
<dbReference type="GO" id="GO:0005506">
    <property type="term" value="F:iron ion binding"/>
    <property type="evidence" value="ECO:0007669"/>
    <property type="project" value="UniProtKB-ARBA"/>
</dbReference>
<dbReference type="EMBL" id="JACHOQ010000003">
    <property type="protein sequence ID" value="MBB5739794.1"/>
    <property type="molecule type" value="Genomic_DNA"/>
</dbReference>
<gene>
    <name evidence="2" type="ORF">GGQ93_001508</name>
</gene>
<name>A0A7W9C642_9CAUL</name>
<evidence type="ECO:0000313" key="3">
    <source>
        <dbReference type="Proteomes" id="UP000527324"/>
    </source>
</evidence>
<sequence>MFNAFRSLSAAQQKIWKDQGYLHLKKAISPTEMAAVRKAVDWQWANPMGNPHQVDVITGPHAGRCFSMNEAPPSVRSEAYKLNNLFLYSEQIRNVALSRRLKPVLAELLNGEPMICNSLNFERGSQQDAHIDSWYMPPPKDEGMVAASITLDPVDDQNGPIFFYPGSHQIPPYRFSDGRLNAIEAEMAACHDYIRGEIEKRNLEVTLYKGQPGDVLIWHGQLIHGGSPIKDFARTRNSLVVHYWRAEDVSQSALFRGKGGSAYLGHTLRGELTPLSIK</sequence>
<dbReference type="SUPFAM" id="SSF51197">
    <property type="entry name" value="Clavaminate synthase-like"/>
    <property type="match status" value="1"/>
</dbReference>
<organism evidence="2 3">
    <name type="scientific">Brevundimonas aurantiaca</name>
    <dbReference type="NCBI Taxonomy" id="74316"/>
    <lineage>
        <taxon>Bacteria</taxon>
        <taxon>Pseudomonadati</taxon>
        <taxon>Pseudomonadota</taxon>
        <taxon>Alphaproteobacteria</taxon>
        <taxon>Caulobacterales</taxon>
        <taxon>Caulobacteraceae</taxon>
        <taxon>Brevundimonas</taxon>
    </lineage>
</organism>
<protein>
    <recommendedName>
        <fullName evidence="4">Phytanoyl-CoA dioxygenase</fullName>
    </recommendedName>
</protein>
<evidence type="ECO:0008006" key="4">
    <source>
        <dbReference type="Google" id="ProtNLM"/>
    </source>
</evidence>
<dbReference type="Proteomes" id="UP000527324">
    <property type="component" value="Unassembled WGS sequence"/>
</dbReference>
<comment type="cofactor">
    <cofactor evidence="1">
        <name>Fe(2+)</name>
        <dbReference type="ChEBI" id="CHEBI:29033"/>
    </cofactor>
</comment>
<dbReference type="InterPro" id="IPR008775">
    <property type="entry name" value="Phytyl_CoA_dOase-like"/>
</dbReference>
<comment type="caution">
    <text evidence="2">The sequence shown here is derived from an EMBL/GenBank/DDBJ whole genome shotgun (WGS) entry which is preliminary data.</text>
</comment>
<dbReference type="PANTHER" id="PTHR20883">
    <property type="entry name" value="PHYTANOYL-COA DIOXYGENASE DOMAIN CONTAINING 1"/>
    <property type="match status" value="1"/>
</dbReference>
<evidence type="ECO:0000313" key="2">
    <source>
        <dbReference type="EMBL" id="MBB5739794.1"/>
    </source>
</evidence>